<keyword evidence="2" id="KW-1133">Transmembrane helix</keyword>
<accession>A0A9P8YLW4</accession>
<evidence type="ECO:0000313" key="4">
    <source>
        <dbReference type="Proteomes" id="UP000756346"/>
    </source>
</evidence>
<feature type="compositionally biased region" description="Polar residues" evidence="1">
    <location>
        <begin position="197"/>
        <end position="220"/>
    </location>
</feature>
<dbReference type="EMBL" id="JAGTJQ010000001">
    <property type="protein sequence ID" value="KAH7041395.1"/>
    <property type="molecule type" value="Genomic_DNA"/>
</dbReference>
<dbReference type="OrthoDB" id="5040155at2759"/>
<proteinExistence type="predicted"/>
<feature type="region of interest" description="Disordered" evidence="1">
    <location>
        <begin position="184"/>
        <end position="226"/>
    </location>
</feature>
<protein>
    <submittedName>
        <fullName evidence="3">Uncharacterized protein</fullName>
    </submittedName>
</protein>
<feature type="transmembrane region" description="Helical" evidence="2">
    <location>
        <begin position="7"/>
        <end position="29"/>
    </location>
</feature>
<keyword evidence="2" id="KW-0472">Membrane</keyword>
<dbReference type="AlphaFoldDB" id="A0A9P8YLW4"/>
<keyword evidence="4" id="KW-1185">Reference proteome</keyword>
<organism evidence="3 4">
    <name type="scientific">Microdochium trichocladiopsis</name>
    <dbReference type="NCBI Taxonomy" id="1682393"/>
    <lineage>
        <taxon>Eukaryota</taxon>
        <taxon>Fungi</taxon>
        <taxon>Dikarya</taxon>
        <taxon>Ascomycota</taxon>
        <taxon>Pezizomycotina</taxon>
        <taxon>Sordariomycetes</taxon>
        <taxon>Xylariomycetidae</taxon>
        <taxon>Xylariales</taxon>
        <taxon>Microdochiaceae</taxon>
        <taxon>Microdochium</taxon>
    </lineage>
</organism>
<evidence type="ECO:0000313" key="3">
    <source>
        <dbReference type="EMBL" id="KAH7041395.1"/>
    </source>
</evidence>
<dbReference type="Proteomes" id="UP000756346">
    <property type="component" value="Unassembled WGS sequence"/>
</dbReference>
<gene>
    <name evidence="3" type="ORF">B0I36DRAFT_345004</name>
</gene>
<reference evidence="3" key="1">
    <citation type="journal article" date="2021" name="Nat. Commun.">
        <title>Genetic determinants of endophytism in the Arabidopsis root mycobiome.</title>
        <authorList>
            <person name="Mesny F."/>
            <person name="Miyauchi S."/>
            <person name="Thiergart T."/>
            <person name="Pickel B."/>
            <person name="Atanasova L."/>
            <person name="Karlsson M."/>
            <person name="Huettel B."/>
            <person name="Barry K.W."/>
            <person name="Haridas S."/>
            <person name="Chen C."/>
            <person name="Bauer D."/>
            <person name="Andreopoulos W."/>
            <person name="Pangilinan J."/>
            <person name="LaButti K."/>
            <person name="Riley R."/>
            <person name="Lipzen A."/>
            <person name="Clum A."/>
            <person name="Drula E."/>
            <person name="Henrissat B."/>
            <person name="Kohler A."/>
            <person name="Grigoriev I.V."/>
            <person name="Martin F.M."/>
            <person name="Hacquard S."/>
        </authorList>
    </citation>
    <scope>NUCLEOTIDE SEQUENCE</scope>
    <source>
        <strain evidence="3">MPI-CAGE-CH-0230</strain>
    </source>
</reference>
<name>A0A9P8YLW4_9PEZI</name>
<dbReference type="RefSeq" id="XP_046019450.1">
    <property type="nucleotide sequence ID" value="XM_046156315.1"/>
</dbReference>
<sequence length="378" mass="40548">MTSPGQILRWLILMIGLMSTGISAVVQVIHDPVDNSSGANHQLGLRTCLWVITQAFNGWQESIVTVAPWQYLRWGQETCVVQVVNNQPSAFNVLGGDLAQGFTEMLTVAAASRPPTFLVAHSDRFGGNVGFAQKRGADGASGEFELPPNVTAADPAENEFAAHVSGIDFEALWTAAEAAASDAAAHEDDGLVERDGPSSTKWDNSNGGSISEENIGNGNSDIPEPGISKRARYSLSGCNTVTLNTNGDKSRECKCTSFQSGLVGRFQVRCNANKSVHGDWTKQKIYNAIGSLRSQIYQVYNLTANTQWPPNVVTVTGKLNEGAVLFVPWRNAEDNRPSRDGASCCERLTTQLAGEFGWAPTACTCDALDSKGHSAGWH</sequence>
<evidence type="ECO:0000256" key="1">
    <source>
        <dbReference type="SAM" id="MobiDB-lite"/>
    </source>
</evidence>
<keyword evidence="2" id="KW-0812">Transmembrane</keyword>
<feature type="compositionally biased region" description="Basic and acidic residues" evidence="1">
    <location>
        <begin position="184"/>
        <end position="196"/>
    </location>
</feature>
<evidence type="ECO:0000256" key="2">
    <source>
        <dbReference type="SAM" id="Phobius"/>
    </source>
</evidence>
<comment type="caution">
    <text evidence="3">The sequence shown here is derived from an EMBL/GenBank/DDBJ whole genome shotgun (WGS) entry which is preliminary data.</text>
</comment>
<dbReference type="GeneID" id="70185861"/>